<dbReference type="GO" id="GO:0000298">
    <property type="term" value="F:endopolyphosphatase activity"/>
    <property type="evidence" value="ECO:0007669"/>
    <property type="project" value="TreeGrafter"/>
</dbReference>
<dbReference type="GO" id="GO:0006798">
    <property type="term" value="P:polyphosphate catabolic process"/>
    <property type="evidence" value="ECO:0007669"/>
    <property type="project" value="TreeGrafter"/>
</dbReference>
<keyword evidence="2" id="KW-0472">Membrane</keyword>
<accession>A0A9P5TPB2</accession>
<feature type="domain" description="Calcineurin-like phosphoesterase" evidence="3">
    <location>
        <begin position="78"/>
        <end position="221"/>
    </location>
</feature>
<evidence type="ECO:0000259" key="3">
    <source>
        <dbReference type="Pfam" id="PF00149"/>
    </source>
</evidence>
<organism evidence="4 5">
    <name type="scientific">Gymnopilus junonius</name>
    <name type="common">Spectacular rustgill mushroom</name>
    <name type="synonym">Gymnopilus spectabilis subsp. junonius</name>
    <dbReference type="NCBI Taxonomy" id="109634"/>
    <lineage>
        <taxon>Eukaryota</taxon>
        <taxon>Fungi</taxon>
        <taxon>Dikarya</taxon>
        <taxon>Basidiomycota</taxon>
        <taxon>Agaricomycotina</taxon>
        <taxon>Agaricomycetes</taxon>
        <taxon>Agaricomycetidae</taxon>
        <taxon>Agaricales</taxon>
        <taxon>Agaricineae</taxon>
        <taxon>Hymenogastraceae</taxon>
        <taxon>Gymnopilus</taxon>
    </lineage>
</organism>
<evidence type="ECO:0000313" key="5">
    <source>
        <dbReference type="Proteomes" id="UP000724874"/>
    </source>
</evidence>
<dbReference type="GO" id="GO:0005737">
    <property type="term" value="C:cytoplasm"/>
    <property type="evidence" value="ECO:0007669"/>
    <property type="project" value="TreeGrafter"/>
</dbReference>
<dbReference type="SUPFAM" id="SSF56300">
    <property type="entry name" value="Metallo-dependent phosphatases"/>
    <property type="match status" value="1"/>
</dbReference>
<dbReference type="GO" id="GO:0016791">
    <property type="term" value="F:phosphatase activity"/>
    <property type="evidence" value="ECO:0007669"/>
    <property type="project" value="TreeGrafter"/>
</dbReference>
<feature type="transmembrane region" description="Helical" evidence="2">
    <location>
        <begin position="7"/>
        <end position="29"/>
    </location>
</feature>
<comment type="caution">
    <text evidence="4">The sequence shown here is derived from an EMBL/GenBank/DDBJ whole genome shotgun (WGS) entry which is preliminary data.</text>
</comment>
<dbReference type="Proteomes" id="UP000724874">
    <property type="component" value="Unassembled WGS sequence"/>
</dbReference>
<dbReference type="InterPro" id="IPR029052">
    <property type="entry name" value="Metallo-depent_PP-like"/>
</dbReference>
<dbReference type="OrthoDB" id="10267127at2759"/>
<proteinExistence type="predicted"/>
<evidence type="ECO:0000256" key="1">
    <source>
        <dbReference type="SAM" id="MobiDB-lite"/>
    </source>
</evidence>
<dbReference type="Pfam" id="PF00149">
    <property type="entry name" value="Metallophos"/>
    <property type="match status" value="1"/>
</dbReference>
<dbReference type="PANTHER" id="PTHR42850">
    <property type="entry name" value="METALLOPHOSPHOESTERASE"/>
    <property type="match status" value="1"/>
</dbReference>
<dbReference type="PROSITE" id="PS51257">
    <property type="entry name" value="PROKAR_LIPOPROTEIN"/>
    <property type="match status" value="1"/>
</dbReference>
<reference evidence="4" key="1">
    <citation type="submission" date="2020-11" db="EMBL/GenBank/DDBJ databases">
        <authorList>
            <consortium name="DOE Joint Genome Institute"/>
            <person name="Ahrendt S."/>
            <person name="Riley R."/>
            <person name="Andreopoulos W."/>
            <person name="LaButti K."/>
            <person name="Pangilinan J."/>
            <person name="Ruiz-duenas F.J."/>
            <person name="Barrasa J.M."/>
            <person name="Sanchez-Garcia M."/>
            <person name="Camarero S."/>
            <person name="Miyauchi S."/>
            <person name="Serrano A."/>
            <person name="Linde D."/>
            <person name="Babiker R."/>
            <person name="Drula E."/>
            <person name="Ayuso-Fernandez I."/>
            <person name="Pacheco R."/>
            <person name="Padilla G."/>
            <person name="Ferreira P."/>
            <person name="Barriuso J."/>
            <person name="Kellner H."/>
            <person name="Castanera R."/>
            <person name="Alfaro M."/>
            <person name="Ramirez L."/>
            <person name="Pisabarro A.G."/>
            <person name="Kuo A."/>
            <person name="Tritt A."/>
            <person name="Lipzen A."/>
            <person name="He G."/>
            <person name="Yan M."/>
            <person name="Ng V."/>
            <person name="Cullen D."/>
            <person name="Martin F."/>
            <person name="Rosso M.-N."/>
            <person name="Henrissat B."/>
            <person name="Hibbett D."/>
            <person name="Martinez A.T."/>
            <person name="Grigoriev I.V."/>
        </authorList>
    </citation>
    <scope>NUCLEOTIDE SEQUENCE</scope>
    <source>
        <strain evidence="4">AH 44721</strain>
    </source>
</reference>
<dbReference type="AlphaFoldDB" id="A0A9P5TPB2"/>
<dbReference type="Gene3D" id="3.60.21.10">
    <property type="match status" value="1"/>
</dbReference>
<dbReference type="InterPro" id="IPR004843">
    <property type="entry name" value="Calcineurin-like_PHP"/>
</dbReference>
<feature type="compositionally biased region" description="Acidic residues" evidence="1">
    <location>
        <begin position="452"/>
        <end position="471"/>
    </location>
</feature>
<gene>
    <name evidence="4" type="ORF">CPB84DRAFT_1772457</name>
</gene>
<keyword evidence="2" id="KW-0812">Transmembrane</keyword>
<dbReference type="EMBL" id="JADNYJ010000024">
    <property type="protein sequence ID" value="KAF8905108.1"/>
    <property type="molecule type" value="Genomic_DNA"/>
</dbReference>
<protein>
    <submittedName>
        <fullName evidence="4">Metallo-dependent phosphatase-like protein</fullName>
    </submittedName>
</protein>
<evidence type="ECO:0000313" key="4">
    <source>
        <dbReference type="EMBL" id="KAF8905108.1"/>
    </source>
</evidence>
<keyword evidence="5" id="KW-1185">Reference proteome</keyword>
<dbReference type="PANTHER" id="PTHR42850:SF4">
    <property type="entry name" value="ZINC-DEPENDENT ENDOPOLYPHOSPHATASE"/>
    <property type="match status" value="1"/>
</dbReference>
<keyword evidence="2" id="KW-1133">Transmembrane helix</keyword>
<evidence type="ECO:0000256" key="2">
    <source>
        <dbReference type="SAM" id="Phobius"/>
    </source>
</evidence>
<sequence>MSSRLQILSYVIVSVFLVFFMSCGIADSLRKAYSENISWRPLSHYQGHETTSIPDVAHYVHVRKLSQEEFPLDDPKKRAIIVGDVHGMINSLEKLLKRVKYSSSNDVLIHVGDVAVKASHAGSLAVLKFMSSNNVIGVRGNHDQKIIEWRGWLTWVFSVPGATKWLERLENKWSEAQRKDPDLDLETWLEKRRKSSTEKDIAWWKLIPKDWIIFSDHYQIAKDMSDADFHYLLKLPLRLYIPSAHAFIVHAGLLPSDPDYPRDDKARQPLAAVPDLPHPQRPTVAANITWEEALQEDLDDPTSYSSPTKTIEHLRNLQEIAILTRIPQNKDPWAVLNMRSIIDGEVSKKSNKGTPWAKIWKDHMKHCVGFRNELENELDDDYKGRDRDIEEQNLRLKCYPSTVIYGHAASRGLDIKRWSFGLDSGCIYRRRLSALVIQGRAESSEEIILDDLSDDNFDEDAPNEDEDDDIDGPINTYTKKSLPFGDHNTADIVSVKCTA</sequence>
<feature type="region of interest" description="Disordered" evidence="1">
    <location>
        <begin position="452"/>
        <end position="473"/>
    </location>
</feature>
<dbReference type="InterPro" id="IPR050126">
    <property type="entry name" value="Ap4A_hydrolase"/>
</dbReference>
<name>A0A9P5TPB2_GYMJU</name>